<evidence type="ECO:0000313" key="2">
    <source>
        <dbReference type="Proteomes" id="UP001165488"/>
    </source>
</evidence>
<sequence>MFSLVIIVSCGMDRQREWEMDLIEEVLETAYRGKPIHLLDESDTNWCRTMDEYICTLDHLVAYQMHGNPRYRTPELGDIFEVLDFEFITDQFKKSVRFLERDFTNDIRLVSQKELDNKSEFEKSFFPYFSVSAPAFSENGEYALIYVSEFCGIECGGGDLMIYKREKGKWERILIVGIWLS</sequence>
<keyword evidence="2" id="KW-1185">Reference proteome</keyword>
<gene>
    <name evidence="1" type="ORF">MM236_19465</name>
</gene>
<accession>A0ABS9UU87</accession>
<organism evidence="1 2">
    <name type="scientific">Belliella calami</name>
    <dbReference type="NCBI Taxonomy" id="2923436"/>
    <lineage>
        <taxon>Bacteria</taxon>
        <taxon>Pseudomonadati</taxon>
        <taxon>Bacteroidota</taxon>
        <taxon>Cytophagia</taxon>
        <taxon>Cytophagales</taxon>
        <taxon>Cyclobacteriaceae</taxon>
        <taxon>Belliella</taxon>
    </lineage>
</organism>
<dbReference type="RefSeq" id="WP_241276672.1">
    <property type="nucleotide sequence ID" value="NZ_JAKZGS010000031.1"/>
</dbReference>
<evidence type="ECO:0000313" key="1">
    <source>
        <dbReference type="EMBL" id="MCH7400181.1"/>
    </source>
</evidence>
<comment type="caution">
    <text evidence="1">The sequence shown here is derived from an EMBL/GenBank/DDBJ whole genome shotgun (WGS) entry which is preliminary data.</text>
</comment>
<protein>
    <submittedName>
        <fullName evidence="1">Uncharacterized protein</fullName>
    </submittedName>
</protein>
<proteinExistence type="predicted"/>
<dbReference type="EMBL" id="JAKZGS010000031">
    <property type="protein sequence ID" value="MCH7400181.1"/>
    <property type="molecule type" value="Genomic_DNA"/>
</dbReference>
<dbReference type="Proteomes" id="UP001165488">
    <property type="component" value="Unassembled WGS sequence"/>
</dbReference>
<name>A0ABS9UU87_9BACT</name>
<reference evidence="1" key="1">
    <citation type="submission" date="2022-03" db="EMBL/GenBank/DDBJ databases">
        <title>De novo assembled genomes of Belliella spp. (Cyclobacteriaceae) strains.</title>
        <authorList>
            <person name="Szabo A."/>
            <person name="Korponai K."/>
            <person name="Felfoldi T."/>
        </authorList>
    </citation>
    <scope>NUCLEOTIDE SEQUENCE</scope>
    <source>
        <strain evidence="1">DSM 107340</strain>
    </source>
</reference>